<dbReference type="InterPro" id="IPR036291">
    <property type="entry name" value="NAD(P)-bd_dom_sf"/>
</dbReference>
<keyword evidence="1" id="KW-0596">Phosphopantetheine</keyword>
<dbReference type="PROSITE" id="PS50075">
    <property type="entry name" value="CARRIER"/>
    <property type="match status" value="1"/>
</dbReference>
<dbReference type="SMART" id="SM00823">
    <property type="entry name" value="PKS_PP"/>
    <property type="match status" value="1"/>
</dbReference>
<evidence type="ECO:0000256" key="1">
    <source>
        <dbReference type="ARBA" id="ARBA00022450"/>
    </source>
</evidence>
<evidence type="ECO:0000256" key="4">
    <source>
        <dbReference type="ARBA" id="ARBA00023268"/>
    </source>
</evidence>
<evidence type="ECO:0000313" key="6">
    <source>
        <dbReference type="EMBL" id="KJY17884.1"/>
    </source>
</evidence>
<protein>
    <recommendedName>
        <fullName evidence="5">Carrier domain-containing protein</fullName>
    </recommendedName>
</protein>
<dbReference type="GO" id="GO:0017000">
    <property type="term" value="P:antibiotic biosynthetic process"/>
    <property type="evidence" value="ECO:0007669"/>
    <property type="project" value="UniProtKB-ARBA"/>
</dbReference>
<dbReference type="Gene3D" id="3.40.50.720">
    <property type="entry name" value="NAD(P)-binding Rossmann-like Domain"/>
    <property type="match status" value="1"/>
</dbReference>
<dbReference type="SUPFAM" id="SSF51735">
    <property type="entry name" value="NAD(P)-binding Rossmann-fold domains"/>
    <property type="match status" value="1"/>
</dbReference>
<dbReference type="AlphaFoldDB" id="A0A0F4I8A0"/>
<comment type="caution">
    <text evidence="6">The sequence shown here is derived from an EMBL/GenBank/DDBJ whole genome shotgun (WGS) entry which is preliminary data.</text>
</comment>
<dbReference type="EMBL" id="JZWV01001641">
    <property type="protein sequence ID" value="KJY17884.1"/>
    <property type="molecule type" value="Genomic_DNA"/>
</dbReference>
<accession>A0A0F4I8A0</accession>
<evidence type="ECO:0000256" key="3">
    <source>
        <dbReference type="ARBA" id="ARBA00022679"/>
    </source>
</evidence>
<reference evidence="6 7" key="1">
    <citation type="submission" date="2015-02" db="EMBL/GenBank/DDBJ databases">
        <authorList>
            <person name="Ju K.-S."/>
            <person name="Doroghazi J.R."/>
            <person name="Metcalf W."/>
        </authorList>
    </citation>
    <scope>NUCLEOTIDE SEQUENCE [LARGE SCALE GENOMIC DNA]</scope>
    <source>
        <strain evidence="6 7">NRRL ISP-5550</strain>
    </source>
</reference>
<gene>
    <name evidence="6" type="ORF">VR44_39800</name>
</gene>
<dbReference type="InterPro" id="IPR006162">
    <property type="entry name" value="Ppantetheine_attach_site"/>
</dbReference>
<dbReference type="RefSeq" id="WP_045952576.1">
    <property type="nucleotide sequence ID" value="NZ_JZWV01001641.1"/>
</dbReference>
<evidence type="ECO:0000313" key="7">
    <source>
        <dbReference type="Proteomes" id="UP000033551"/>
    </source>
</evidence>
<sequence length="244" mass="24805">LDALAEQRRARGLAATSVAWGPWADGGMAGDEQAEAHLRRRGLPAMAPDTAIAALQRAMDLDETTVVVADVDWQRFAPAFTLARPSALLAGLPEARTALAAAGDGADTAGTAEGTAPSRTAGLAALPDAERHRVLLDLVRAEAARALGHPDLAAVASDRSFKDLGFDSLTSVELRNRLNGATGLRLPATLVFDHPNAEALAAFLSAEVSGHAPAALPATGPAPAGPAGPGAPDEPIAIVAMGCR</sequence>
<dbReference type="InterPro" id="IPR009081">
    <property type="entry name" value="PP-bd_ACP"/>
</dbReference>
<evidence type="ECO:0000259" key="5">
    <source>
        <dbReference type="PROSITE" id="PS50075"/>
    </source>
</evidence>
<organism evidence="6 7">
    <name type="scientific">Streptomyces katrae</name>
    <dbReference type="NCBI Taxonomy" id="68223"/>
    <lineage>
        <taxon>Bacteria</taxon>
        <taxon>Bacillati</taxon>
        <taxon>Actinomycetota</taxon>
        <taxon>Actinomycetes</taxon>
        <taxon>Kitasatosporales</taxon>
        <taxon>Streptomycetaceae</taxon>
        <taxon>Streptomyces</taxon>
    </lineage>
</organism>
<keyword evidence="4" id="KW-0511">Multifunctional enzyme</keyword>
<dbReference type="InterPro" id="IPR020806">
    <property type="entry name" value="PKS_PP-bd"/>
</dbReference>
<keyword evidence="3" id="KW-0808">Transferase</keyword>
<feature type="non-terminal residue" evidence="6">
    <location>
        <position position="244"/>
    </location>
</feature>
<dbReference type="GO" id="GO:0004312">
    <property type="term" value="F:fatty acid synthase activity"/>
    <property type="evidence" value="ECO:0007669"/>
    <property type="project" value="TreeGrafter"/>
</dbReference>
<dbReference type="InterPro" id="IPR050091">
    <property type="entry name" value="PKS_NRPS_Biosynth_Enz"/>
</dbReference>
<dbReference type="PROSITE" id="PS00012">
    <property type="entry name" value="PHOSPHOPANTETHEINE"/>
    <property type="match status" value="1"/>
</dbReference>
<keyword evidence="2" id="KW-0597">Phosphoprotein</keyword>
<keyword evidence="7" id="KW-1185">Reference proteome</keyword>
<proteinExistence type="predicted"/>
<evidence type="ECO:0000256" key="2">
    <source>
        <dbReference type="ARBA" id="ARBA00022553"/>
    </source>
</evidence>
<dbReference type="FunFam" id="1.10.1200.10:FF:000007">
    <property type="entry name" value="Probable polyketide synthase pks17"/>
    <property type="match status" value="1"/>
</dbReference>
<name>A0A0F4I8A0_9ACTN</name>
<dbReference type="PANTHER" id="PTHR43775">
    <property type="entry name" value="FATTY ACID SYNTHASE"/>
    <property type="match status" value="1"/>
</dbReference>
<dbReference type="Pfam" id="PF00550">
    <property type="entry name" value="PP-binding"/>
    <property type="match status" value="1"/>
</dbReference>
<dbReference type="PANTHER" id="PTHR43775:SF51">
    <property type="entry name" value="INACTIVE PHENOLPHTHIOCEROL SYNTHESIS POLYKETIDE SYNTHASE TYPE I PKS1-RELATED"/>
    <property type="match status" value="1"/>
</dbReference>
<dbReference type="SMART" id="SM01294">
    <property type="entry name" value="PKS_PP_betabranch"/>
    <property type="match status" value="1"/>
</dbReference>
<dbReference type="SUPFAM" id="SSF47336">
    <property type="entry name" value="ACP-like"/>
    <property type="match status" value="1"/>
</dbReference>
<dbReference type="Gene3D" id="1.10.1200.10">
    <property type="entry name" value="ACP-like"/>
    <property type="match status" value="1"/>
</dbReference>
<dbReference type="Proteomes" id="UP000033551">
    <property type="component" value="Unassembled WGS sequence"/>
</dbReference>
<dbReference type="InterPro" id="IPR036736">
    <property type="entry name" value="ACP-like_sf"/>
</dbReference>
<dbReference type="GO" id="GO:0006633">
    <property type="term" value="P:fatty acid biosynthetic process"/>
    <property type="evidence" value="ECO:0007669"/>
    <property type="project" value="TreeGrafter"/>
</dbReference>
<dbReference type="GO" id="GO:0031177">
    <property type="term" value="F:phosphopantetheine binding"/>
    <property type="evidence" value="ECO:0007669"/>
    <property type="project" value="InterPro"/>
</dbReference>
<feature type="domain" description="Carrier" evidence="5">
    <location>
        <begin position="133"/>
        <end position="208"/>
    </location>
</feature>
<feature type="non-terminal residue" evidence="6">
    <location>
        <position position="1"/>
    </location>
</feature>